<evidence type="ECO:0000313" key="2">
    <source>
        <dbReference type="Proteomes" id="UP001153331"/>
    </source>
</evidence>
<sequence length="282" mass="31052">MQFAKVPAALDFVDIVHLTNAAVRYDACSLLTVYMEKWLAPYRGRLLSPGYEEWLFVAHHFEYKTEYAELAMHLAMNCRMDSAGEGLVAPGASDALAGKIPVDTLTQIYESRKLIISKILKGAYDLWASMSRGSCKVTCEGDPDAQRSCAALNLIVLTNYLRELGLFPMLGTETGLERSPKQLATELSGTRAAMRIAETVSMGRRGSAPKPADHVRCHVGLQLKSITCRVLEDVSWPMEIPTTGRDKNEGGAASIPNADIGNPRRRGKCWGFWKKTNVVNEG</sequence>
<evidence type="ECO:0000313" key="1">
    <source>
        <dbReference type="EMBL" id="KAJ8104599.1"/>
    </source>
</evidence>
<dbReference type="Proteomes" id="UP001153331">
    <property type="component" value="Unassembled WGS sequence"/>
</dbReference>
<name>A0ACC2HNF1_9PLEO</name>
<gene>
    <name evidence="1" type="ORF">OPT61_g10672</name>
</gene>
<protein>
    <submittedName>
        <fullName evidence="1">Uncharacterized protein</fullName>
    </submittedName>
</protein>
<dbReference type="EMBL" id="JAPHNI010001913">
    <property type="protein sequence ID" value="KAJ8104599.1"/>
    <property type="molecule type" value="Genomic_DNA"/>
</dbReference>
<proteinExistence type="predicted"/>
<organism evidence="1 2">
    <name type="scientific">Boeremia exigua</name>
    <dbReference type="NCBI Taxonomy" id="749465"/>
    <lineage>
        <taxon>Eukaryota</taxon>
        <taxon>Fungi</taxon>
        <taxon>Dikarya</taxon>
        <taxon>Ascomycota</taxon>
        <taxon>Pezizomycotina</taxon>
        <taxon>Dothideomycetes</taxon>
        <taxon>Pleosporomycetidae</taxon>
        <taxon>Pleosporales</taxon>
        <taxon>Pleosporineae</taxon>
        <taxon>Didymellaceae</taxon>
        <taxon>Boeremia</taxon>
    </lineage>
</organism>
<accession>A0ACC2HNF1</accession>
<keyword evidence="2" id="KW-1185">Reference proteome</keyword>
<comment type="caution">
    <text evidence="1">The sequence shown here is derived from an EMBL/GenBank/DDBJ whole genome shotgun (WGS) entry which is preliminary data.</text>
</comment>
<reference evidence="1" key="1">
    <citation type="submission" date="2022-11" db="EMBL/GenBank/DDBJ databases">
        <title>Genome Sequence of Boeremia exigua.</title>
        <authorList>
            <person name="Buettner E."/>
        </authorList>
    </citation>
    <scope>NUCLEOTIDE SEQUENCE</scope>
    <source>
        <strain evidence="1">CU02</strain>
    </source>
</reference>